<dbReference type="Gene3D" id="1.20.1220.12">
    <property type="entry name" value="Malate synthase, domain III"/>
    <property type="match status" value="1"/>
</dbReference>
<keyword evidence="4 10" id="KW-0816">Tricarboxylic acid cycle</keyword>
<evidence type="ECO:0000259" key="17">
    <source>
        <dbReference type="Pfam" id="PF20659"/>
    </source>
</evidence>
<keyword evidence="5 10" id="KW-0808">Transferase</keyword>
<feature type="binding site" evidence="10">
    <location>
        <position position="433"/>
    </location>
    <ligand>
        <name>Mg(2+)</name>
        <dbReference type="ChEBI" id="CHEBI:18420"/>
    </ligand>
</feature>
<dbReference type="InterPro" id="IPR048357">
    <property type="entry name" value="MSG_insertion"/>
</dbReference>
<evidence type="ECO:0000256" key="9">
    <source>
        <dbReference type="ARBA" id="ARBA00047918"/>
    </source>
</evidence>
<feature type="binding site" evidence="10">
    <location>
        <begin position="458"/>
        <end position="461"/>
    </location>
    <ligand>
        <name>glyoxylate</name>
        <dbReference type="ChEBI" id="CHEBI:36655"/>
    </ligand>
</feature>
<accession>A0A6P1ZD97</accession>
<dbReference type="InterPro" id="IPR048355">
    <property type="entry name" value="MS_C"/>
</dbReference>
<dbReference type="GO" id="GO:0006099">
    <property type="term" value="P:tricarboxylic acid cycle"/>
    <property type="evidence" value="ECO:0007669"/>
    <property type="project" value="UniProtKB-KW"/>
</dbReference>
<sequence>MDYVRVGGLQIAAPVKQFVDDSAAAAGLGAERFWAAVEEITKDMAPRNAELLAKRSGLQARIDAYHKEHRGAHHDHEAYKQFLYDIGYVLPEGGDFSITTSGVDPEISLIAGPQLVVPVTNARYVLNAANARWGSLYDALYGSDVIPESAGLEKSGPYNPQRGKVVMEQAAAFLDQAFPLAKGSHGTATRYFLAEEGGALALRVESDGRETGLRDPNQLAGYGGDEESPSAILLQNHGLHAELAIDREDRVGKDHPAGVRDVILESAMTTILDLEDSVAVVDAHDKALAYRNILGLFKGDLEARFEKGGKTRTRTLAGDRRYTAPDGTAVVLSGRSLLLIRNTAMHMDTDIVLDAAGNPVPETFLDAVASGWFARIDRSEAGGYNNSRTGSIYIVKPKMHGPDEVAFNCELFSRVEQALELPPRTMKIGVMDEERRTTVNLKACIRAAQDRIIFINTGFLDRTGDEIHTDMEAGPVLRKGDMKNAAWMTAYEDWNVDIGLETGFAGTAQIGKGMWAKPDELREMVETKIAHPKAGANCAWVPSPTAATLHAMHYHQVDVRERQKELAGKRRATLDQLLTLPVLVKSYPKPHEVQEELENNAQSILGYVSRWVEQGIGCSKVPDIHDVGLMEDRATLRISSQQIANWLHHGICDKDDVVETMQRMAKVVDAQNAGDPAYKPMAADFANSVAFQAALELVLKGRGEPNGYTEPILHKRRREAKKKFGIK</sequence>
<comment type="catalytic activity">
    <reaction evidence="9 10 13">
        <text>glyoxylate + acetyl-CoA + H2O = (S)-malate + CoA + H(+)</text>
        <dbReference type="Rhea" id="RHEA:18181"/>
        <dbReference type="ChEBI" id="CHEBI:15377"/>
        <dbReference type="ChEBI" id="CHEBI:15378"/>
        <dbReference type="ChEBI" id="CHEBI:15589"/>
        <dbReference type="ChEBI" id="CHEBI:36655"/>
        <dbReference type="ChEBI" id="CHEBI:57287"/>
        <dbReference type="ChEBI" id="CHEBI:57288"/>
        <dbReference type="EC" id="2.3.3.9"/>
    </reaction>
</comment>
<protein>
    <recommendedName>
        <fullName evidence="10 11">Malate synthase G</fullName>
        <ecNumber evidence="10 11">2.3.3.9</ecNumber>
    </recommendedName>
</protein>
<evidence type="ECO:0000256" key="7">
    <source>
        <dbReference type="ARBA" id="ARBA00022842"/>
    </source>
</evidence>
<comment type="similarity">
    <text evidence="10 13">Belongs to the malate synthase family. GlcB subfamily.</text>
</comment>
<evidence type="ECO:0000256" key="1">
    <source>
        <dbReference type="ARBA" id="ARBA00001946"/>
    </source>
</evidence>
<keyword evidence="7 10" id="KW-0460">Magnesium</keyword>
<dbReference type="PANTHER" id="PTHR42739">
    <property type="entry name" value="MALATE SYNTHASE G"/>
    <property type="match status" value="1"/>
</dbReference>
<dbReference type="Pfam" id="PF20656">
    <property type="entry name" value="MS_N"/>
    <property type="match status" value="1"/>
</dbReference>
<dbReference type="InterPro" id="IPR006253">
    <property type="entry name" value="Malate_synthG"/>
</dbReference>
<dbReference type="InterPro" id="IPR011076">
    <property type="entry name" value="Malate_synth_sf"/>
</dbReference>
<dbReference type="SUPFAM" id="SSF51645">
    <property type="entry name" value="Malate synthase G"/>
    <property type="match status" value="1"/>
</dbReference>
<evidence type="ECO:0000259" key="14">
    <source>
        <dbReference type="Pfam" id="PF01274"/>
    </source>
</evidence>
<dbReference type="Pfam" id="PF20658">
    <property type="entry name" value="MSG_insertion"/>
    <property type="match status" value="1"/>
</dbReference>
<dbReference type="RefSeq" id="WP_144306318.1">
    <property type="nucleotide sequence ID" value="NZ_QMIF01000011.1"/>
</dbReference>
<reference evidence="18 19" key="1">
    <citation type="submission" date="2018-06" db="EMBL/GenBank/DDBJ databases">
        <title>Complete genome of Desulfovibrio marinus P48SEP.</title>
        <authorList>
            <person name="Crispim J.S."/>
            <person name="Vidigal P.M.P."/>
            <person name="Silva L.C.F."/>
            <person name="Araujo L.C."/>
            <person name="Laguardia C.N."/>
            <person name="Dias R.S."/>
            <person name="Sousa M.P."/>
            <person name="Paula S.O."/>
            <person name="Silva C."/>
        </authorList>
    </citation>
    <scope>NUCLEOTIDE SEQUENCE [LARGE SCALE GENOMIC DNA]</scope>
    <source>
        <strain evidence="18 19">P48SEP</strain>
    </source>
</reference>
<dbReference type="GO" id="GO:0004474">
    <property type="term" value="F:malate synthase activity"/>
    <property type="evidence" value="ECO:0007669"/>
    <property type="project" value="UniProtKB-UniRule"/>
</dbReference>
<feature type="binding site" evidence="10">
    <location>
        <position position="116"/>
    </location>
    <ligand>
        <name>acetyl-CoA</name>
        <dbReference type="ChEBI" id="CHEBI:57288"/>
    </ligand>
</feature>
<evidence type="ECO:0000256" key="13">
    <source>
        <dbReference type="RuleBase" id="RU003572"/>
    </source>
</evidence>
<dbReference type="Pfam" id="PF20659">
    <property type="entry name" value="MS_C"/>
    <property type="match status" value="1"/>
</dbReference>
<dbReference type="EMBL" id="QMIF01000011">
    <property type="protein sequence ID" value="TVM32307.1"/>
    <property type="molecule type" value="Genomic_DNA"/>
</dbReference>
<evidence type="ECO:0000313" key="18">
    <source>
        <dbReference type="EMBL" id="TVM32307.1"/>
    </source>
</evidence>
<dbReference type="InterPro" id="IPR046363">
    <property type="entry name" value="MS_N_TIM-barrel_dom"/>
</dbReference>
<feature type="binding site" evidence="10">
    <location>
        <position position="341"/>
    </location>
    <ligand>
        <name>glyoxylate</name>
        <dbReference type="ChEBI" id="CHEBI:36655"/>
    </ligand>
</feature>
<comment type="caution">
    <text evidence="10">Lacks conserved residue(s) required for the propagation of feature annotation.</text>
</comment>
<feature type="modified residue" description="Cysteine sulfenic acid (-SOH)" evidence="10">
    <location>
        <position position="618"/>
    </location>
</feature>
<dbReference type="NCBIfam" id="TIGR01345">
    <property type="entry name" value="malate_syn_G"/>
    <property type="match status" value="1"/>
</dbReference>
<dbReference type="InterPro" id="IPR048356">
    <property type="entry name" value="MS_N"/>
</dbReference>
<evidence type="ECO:0000256" key="11">
    <source>
        <dbReference type="NCBIfam" id="TIGR01345"/>
    </source>
</evidence>
<dbReference type="GO" id="GO:0005829">
    <property type="term" value="C:cytosol"/>
    <property type="evidence" value="ECO:0007669"/>
    <property type="project" value="TreeGrafter"/>
</dbReference>
<evidence type="ECO:0000256" key="8">
    <source>
        <dbReference type="ARBA" id="ARBA00023097"/>
    </source>
</evidence>
<keyword evidence="18" id="KW-0012">Acyltransferase</keyword>
<feature type="domain" description="Malate synthase N-terminal" evidence="15">
    <location>
        <begin position="24"/>
        <end position="69"/>
    </location>
</feature>
<evidence type="ECO:0000256" key="6">
    <source>
        <dbReference type="ARBA" id="ARBA00022723"/>
    </source>
</evidence>
<feature type="binding site" evidence="10">
    <location>
        <position position="277"/>
    </location>
    <ligand>
        <name>acetyl-CoA</name>
        <dbReference type="ChEBI" id="CHEBI:57288"/>
    </ligand>
</feature>
<dbReference type="Proteomes" id="UP000434052">
    <property type="component" value="Unassembled WGS sequence"/>
</dbReference>
<feature type="binding site" evidence="10">
    <location>
        <position position="461"/>
    </location>
    <ligand>
        <name>Mg(2+)</name>
        <dbReference type="ChEBI" id="CHEBI:18420"/>
    </ligand>
</feature>
<feature type="domain" description="Malate synthase TIM barrel" evidence="14">
    <location>
        <begin position="338"/>
        <end position="579"/>
    </location>
</feature>
<feature type="binding site" evidence="10">
    <location>
        <position position="433"/>
    </location>
    <ligand>
        <name>glyoxylate</name>
        <dbReference type="ChEBI" id="CHEBI:36655"/>
    </ligand>
</feature>
<feature type="active site" description="Proton donor" evidence="10 12">
    <location>
        <position position="632"/>
    </location>
</feature>
<comment type="function">
    <text evidence="10">Involved in the glycolate utilization. Catalyzes the condensation and subsequent hydrolysis of acetyl-coenzyme A (acetyl-CoA) and glyoxylate to form malate and CoA.</text>
</comment>
<proteinExistence type="inferred from homology"/>
<keyword evidence="8 10" id="KW-0558">Oxidation</keyword>
<evidence type="ECO:0000256" key="4">
    <source>
        <dbReference type="ARBA" id="ARBA00022532"/>
    </source>
</evidence>
<dbReference type="Gene3D" id="3.20.20.360">
    <property type="entry name" value="Malate synthase, domain 3"/>
    <property type="match status" value="2"/>
</dbReference>
<dbReference type="HAMAP" id="MF_00641">
    <property type="entry name" value="Malate_synth_G"/>
    <property type="match status" value="1"/>
</dbReference>
<feature type="binding site" evidence="10">
    <location>
        <position position="542"/>
    </location>
    <ligand>
        <name>acetyl-CoA</name>
        <dbReference type="ChEBI" id="CHEBI:57288"/>
    </ligand>
</feature>
<keyword evidence="6 10" id="KW-0479">Metal-binding</keyword>
<feature type="domain" description="Malate synthase C-terminal" evidence="17">
    <location>
        <begin position="592"/>
        <end position="689"/>
    </location>
</feature>
<evidence type="ECO:0000256" key="10">
    <source>
        <dbReference type="HAMAP-Rule" id="MF_00641"/>
    </source>
</evidence>
<comment type="subcellular location">
    <subcellularLocation>
        <location evidence="10 13">Cytoplasm</location>
    </subcellularLocation>
</comment>
<dbReference type="GO" id="GO:0009436">
    <property type="term" value="P:glyoxylate catabolic process"/>
    <property type="evidence" value="ECO:0007669"/>
    <property type="project" value="TreeGrafter"/>
</dbReference>
<feature type="binding site" evidence="10">
    <location>
        <position position="314"/>
    </location>
    <ligand>
        <name>acetyl-CoA</name>
        <dbReference type="ChEBI" id="CHEBI:57288"/>
    </ligand>
</feature>
<evidence type="ECO:0000256" key="5">
    <source>
        <dbReference type="ARBA" id="ARBA00022679"/>
    </source>
</evidence>
<dbReference type="InterPro" id="IPR001465">
    <property type="entry name" value="Malate_synthase_TIM"/>
</dbReference>
<gene>
    <name evidence="10" type="primary">glcB</name>
    <name evidence="18" type="ORF">DQK91_15615</name>
</gene>
<dbReference type="NCBIfam" id="NF002825">
    <property type="entry name" value="PRK02999.1"/>
    <property type="match status" value="1"/>
</dbReference>
<feature type="domain" description="Malate synthase G alpha-beta insertion" evidence="16">
    <location>
        <begin position="158"/>
        <end position="236"/>
    </location>
</feature>
<feature type="active site" description="Proton acceptor" evidence="10 12">
    <location>
        <position position="341"/>
    </location>
</feature>
<comment type="caution">
    <text evidence="18">The sequence shown here is derived from an EMBL/GenBank/DDBJ whole genome shotgun (WGS) entry which is preliminary data.</text>
</comment>
<feature type="binding site" evidence="10">
    <location>
        <begin position="123"/>
        <end position="124"/>
    </location>
    <ligand>
        <name>acetyl-CoA</name>
        <dbReference type="ChEBI" id="CHEBI:57288"/>
    </ligand>
</feature>
<dbReference type="GO" id="GO:0000287">
    <property type="term" value="F:magnesium ion binding"/>
    <property type="evidence" value="ECO:0007669"/>
    <property type="project" value="TreeGrafter"/>
</dbReference>
<dbReference type="AlphaFoldDB" id="A0A6P1ZD97"/>
<dbReference type="UniPathway" id="UPA00703">
    <property type="reaction ID" value="UER00720"/>
</dbReference>
<dbReference type="InterPro" id="IPR044856">
    <property type="entry name" value="Malate_synth_C_sf"/>
</dbReference>
<dbReference type="OrthoDB" id="9762054at2"/>
<keyword evidence="2 10" id="KW-0329">Glyoxylate bypass</keyword>
<evidence type="ECO:0000256" key="2">
    <source>
        <dbReference type="ARBA" id="ARBA00022435"/>
    </source>
</evidence>
<evidence type="ECO:0000259" key="15">
    <source>
        <dbReference type="Pfam" id="PF20656"/>
    </source>
</evidence>
<evidence type="ECO:0000256" key="12">
    <source>
        <dbReference type="PIRSR" id="PIRSR601465-50"/>
    </source>
</evidence>
<keyword evidence="3 10" id="KW-0963">Cytoplasm</keyword>
<dbReference type="GO" id="GO:0006097">
    <property type="term" value="P:glyoxylate cycle"/>
    <property type="evidence" value="ECO:0007669"/>
    <property type="project" value="UniProtKB-UniRule"/>
</dbReference>
<comment type="cofactor">
    <cofactor evidence="1 10">
        <name>Mg(2+)</name>
        <dbReference type="ChEBI" id="CHEBI:18420"/>
    </cofactor>
</comment>
<name>A0A6P1ZD97_9BACT</name>
<dbReference type="Pfam" id="PF01274">
    <property type="entry name" value="MS_TIM-barrel"/>
    <property type="match status" value="1"/>
</dbReference>
<evidence type="ECO:0000259" key="16">
    <source>
        <dbReference type="Pfam" id="PF20658"/>
    </source>
</evidence>
<evidence type="ECO:0000256" key="3">
    <source>
        <dbReference type="ARBA" id="ARBA00022490"/>
    </source>
</evidence>
<dbReference type="EC" id="2.3.3.9" evidence="10 11"/>
<dbReference type="PANTHER" id="PTHR42739:SF1">
    <property type="entry name" value="MALATE SYNTHASE G"/>
    <property type="match status" value="1"/>
</dbReference>
<comment type="pathway">
    <text evidence="10 13">Carbohydrate metabolism; glyoxylate cycle; (S)-malate from isocitrate: step 2/2.</text>
</comment>
<comment type="subunit">
    <text evidence="10">Monomer.</text>
</comment>
<organism evidence="18 19">
    <name type="scientific">Oceanidesulfovibrio marinus</name>
    <dbReference type="NCBI Taxonomy" id="370038"/>
    <lineage>
        <taxon>Bacteria</taxon>
        <taxon>Pseudomonadati</taxon>
        <taxon>Thermodesulfobacteriota</taxon>
        <taxon>Desulfovibrionia</taxon>
        <taxon>Desulfovibrionales</taxon>
        <taxon>Desulfovibrionaceae</taxon>
        <taxon>Oceanidesulfovibrio</taxon>
    </lineage>
</organism>
<evidence type="ECO:0000313" key="19">
    <source>
        <dbReference type="Proteomes" id="UP000434052"/>
    </source>
</evidence>